<dbReference type="AlphaFoldDB" id="A0A0D1LD33"/>
<evidence type="ECO:0000259" key="1">
    <source>
        <dbReference type="PROSITE" id="PS50879"/>
    </source>
</evidence>
<dbReference type="InterPro" id="IPR012337">
    <property type="entry name" value="RNaseH-like_sf"/>
</dbReference>
<dbReference type="PATRIC" id="fig|280871.6.peg.348"/>
<keyword evidence="3" id="KW-1185">Reference proteome</keyword>
<dbReference type="GO" id="GO:0003676">
    <property type="term" value="F:nucleic acid binding"/>
    <property type="evidence" value="ECO:0007669"/>
    <property type="project" value="InterPro"/>
</dbReference>
<dbReference type="Proteomes" id="UP000032221">
    <property type="component" value="Unassembled WGS sequence"/>
</dbReference>
<gene>
    <name evidence="2" type="ORF">TL10_01710</name>
</gene>
<sequence>MPRPQPRRADLAFAQPRPVESIVIDVAESHLGHCYVAVSAQRSWSGVVAAPNAEVAVLNAIDEICAQHPEQQRIRFVACVGSSSPLWRYAGQIWTATTDWWIERPSHADRSLVESAAAQLETARLSLPPLPVDRGPLTVATDGSMRCRHAGFGWLASSGEHGLAGFVSSSKRVGTNPVLVAELYAIGSAVCGLPRNRLTVLSDSRAAVAMVNRWKRGDFVLPAEYPVVESGSDRNLIAMQRRIHAERSRITLRWVHGHRGEPLNEGADALARLASRYRRGDRDLNDCEYRHRAAGIAKGFALAYRRANQVGSP</sequence>
<protein>
    <recommendedName>
        <fullName evidence="1">RNase H type-1 domain-containing protein</fullName>
    </recommendedName>
</protein>
<dbReference type="InterPro" id="IPR002156">
    <property type="entry name" value="RNaseH_domain"/>
</dbReference>
<evidence type="ECO:0000313" key="2">
    <source>
        <dbReference type="EMBL" id="KIU18670.1"/>
    </source>
</evidence>
<dbReference type="InterPro" id="IPR036397">
    <property type="entry name" value="RNaseH_sf"/>
</dbReference>
<proteinExistence type="predicted"/>
<dbReference type="EMBL" id="JXST01000002">
    <property type="protein sequence ID" value="KIU18670.1"/>
    <property type="molecule type" value="Genomic_DNA"/>
</dbReference>
<dbReference type="Pfam" id="PF00075">
    <property type="entry name" value="RNase_H"/>
    <property type="match status" value="1"/>
</dbReference>
<dbReference type="Gene3D" id="3.30.420.10">
    <property type="entry name" value="Ribonuclease H-like superfamily/Ribonuclease H"/>
    <property type="match status" value="1"/>
</dbReference>
<feature type="domain" description="RNase H type-1" evidence="1">
    <location>
        <begin position="133"/>
        <end position="276"/>
    </location>
</feature>
<dbReference type="SUPFAM" id="SSF53098">
    <property type="entry name" value="Ribonuclease H-like"/>
    <property type="match status" value="1"/>
</dbReference>
<organism evidence="2 3">
    <name type="scientific">Mycolicibacterium llatzerense</name>
    <dbReference type="NCBI Taxonomy" id="280871"/>
    <lineage>
        <taxon>Bacteria</taxon>
        <taxon>Bacillati</taxon>
        <taxon>Actinomycetota</taxon>
        <taxon>Actinomycetes</taxon>
        <taxon>Mycobacteriales</taxon>
        <taxon>Mycobacteriaceae</taxon>
        <taxon>Mycolicibacterium</taxon>
    </lineage>
</organism>
<dbReference type="PROSITE" id="PS50879">
    <property type="entry name" value="RNASE_H_1"/>
    <property type="match status" value="1"/>
</dbReference>
<name>A0A0D1LD33_9MYCO</name>
<comment type="caution">
    <text evidence="2">The sequence shown here is derived from an EMBL/GenBank/DDBJ whole genome shotgun (WGS) entry which is preliminary data.</text>
</comment>
<reference evidence="2 3" key="1">
    <citation type="submission" date="2015-01" db="EMBL/GenBank/DDBJ databases">
        <title>Genome sequence of Mycobacterium llatzerense and Mycobacterium immunogenum recovered from brain abscess.</title>
        <authorList>
            <person name="Greninger A.L."/>
            <person name="Langelier C."/>
            <person name="Cunningham G."/>
            <person name="Chiu C.Y."/>
            <person name="Miller S."/>
        </authorList>
    </citation>
    <scope>NUCLEOTIDE SEQUENCE [LARGE SCALE GENOMIC DNA]</scope>
    <source>
        <strain evidence="2 3">CLUC14</strain>
    </source>
</reference>
<dbReference type="STRING" id="280871.TL10_01710"/>
<accession>A0A0D1LD33</accession>
<dbReference type="GO" id="GO:0004523">
    <property type="term" value="F:RNA-DNA hybrid ribonuclease activity"/>
    <property type="evidence" value="ECO:0007669"/>
    <property type="project" value="InterPro"/>
</dbReference>
<evidence type="ECO:0000313" key="3">
    <source>
        <dbReference type="Proteomes" id="UP000032221"/>
    </source>
</evidence>